<sequence>MCQHPEDTYKFSLLYLTHFVVLGKENESAIDYHLFQLVDDEGNISATALTCHQVVKEKVVEKLGLFETLSYLRSKNYARVRTKNPQLLPRICRWDTNLNMSHHKLKGSLFAQKLIHVVVHPITPIEEEKMVAY</sequence>
<reference evidence="1 2" key="3">
    <citation type="submission" date="2019-11" db="EMBL/GenBank/DDBJ databases">
        <title>A de novo genome assembly of a pear dwarfing rootstock.</title>
        <authorList>
            <person name="Wang F."/>
            <person name="Wang J."/>
            <person name="Li S."/>
            <person name="Zhang Y."/>
            <person name="Fang M."/>
            <person name="Ma L."/>
            <person name="Zhao Y."/>
            <person name="Jiang S."/>
        </authorList>
    </citation>
    <scope>NUCLEOTIDE SEQUENCE [LARGE SCALE GENOMIC DNA]</scope>
    <source>
        <strain evidence="1">S2</strain>
        <tissue evidence="1">Leaf</tissue>
    </source>
</reference>
<name>A0A5N5GD65_9ROSA</name>
<reference evidence="2" key="2">
    <citation type="submission" date="2019-10" db="EMBL/GenBank/DDBJ databases">
        <title>A de novo genome assembly of a pear dwarfing rootstock.</title>
        <authorList>
            <person name="Wang F."/>
            <person name="Wang J."/>
            <person name="Li S."/>
            <person name="Zhang Y."/>
            <person name="Fang M."/>
            <person name="Ma L."/>
            <person name="Zhao Y."/>
            <person name="Jiang S."/>
        </authorList>
    </citation>
    <scope>NUCLEOTIDE SEQUENCE [LARGE SCALE GENOMIC DNA]</scope>
</reference>
<evidence type="ECO:0000313" key="2">
    <source>
        <dbReference type="Proteomes" id="UP000327157"/>
    </source>
</evidence>
<proteinExistence type="predicted"/>
<gene>
    <name evidence="1" type="ORF">D8674_019733</name>
</gene>
<reference evidence="1 2" key="1">
    <citation type="submission" date="2019-09" db="EMBL/GenBank/DDBJ databases">
        <authorList>
            <person name="Ou C."/>
        </authorList>
    </citation>
    <scope>NUCLEOTIDE SEQUENCE [LARGE SCALE GENOMIC DNA]</scope>
    <source>
        <strain evidence="1">S2</strain>
        <tissue evidence="1">Leaf</tissue>
    </source>
</reference>
<protein>
    <submittedName>
        <fullName evidence="1">Uncharacterized protein</fullName>
    </submittedName>
</protein>
<organism evidence="1 2">
    <name type="scientific">Pyrus ussuriensis x Pyrus communis</name>
    <dbReference type="NCBI Taxonomy" id="2448454"/>
    <lineage>
        <taxon>Eukaryota</taxon>
        <taxon>Viridiplantae</taxon>
        <taxon>Streptophyta</taxon>
        <taxon>Embryophyta</taxon>
        <taxon>Tracheophyta</taxon>
        <taxon>Spermatophyta</taxon>
        <taxon>Magnoliopsida</taxon>
        <taxon>eudicotyledons</taxon>
        <taxon>Gunneridae</taxon>
        <taxon>Pentapetalae</taxon>
        <taxon>rosids</taxon>
        <taxon>fabids</taxon>
        <taxon>Rosales</taxon>
        <taxon>Rosaceae</taxon>
        <taxon>Amygdaloideae</taxon>
        <taxon>Maleae</taxon>
        <taxon>Pyrus</taxon>
    </lineage>
</organism>
<evidence type="ECO:0000313" key="1">
    <source>
        <dbReference type="EMBL" id="KAB2611701.1"/>
    </source>
</evidence>
<comment type="caution">
    <text evidence="1">The sequence shown here is derived from an EMBL/GenBank/DDBJ whole genome shotgun (WGS) entry which is preliminary data.</text>
</comment>
<dbReference type="EMBL" id="SMOL01000487">
    <property type="protein sequence ID" value="KAB2611701.1"/>
    <property type="molecule type" value="Genomic_DNA"/>
</dbReference>
<dbReference type="AlphaFoldDB" id="A0A5N5GD65"/>
<accession>A0A5N5GD65</accession>
<dbReference type="Proteomes" id="UP000327157">
    <property type="component" value="Chromosome 17"/>
</dbReference>
<keyword evidence="2" id="KW-1185">Reference proteome</keyword>